<reference evidence="2" key="1">
    <citation type="submission" date="2022-11" db="EMBL/GenBank/DDBJ databases">
        <title>Genome Sequence of Cubamyces cubensis.</title>
        <authorList>
            <person name="Buettner E."/>
        </authorList>
    </citation>
    <scope>NUCLEOTIDE SEQUENCE</scope>
    <source>
        <strain evidence="2">MPL-01</strain>
    </source>
</reference>
<feature type="region of interest" description="Disordered" evidence="1">
    <location>
        <begin position="538"/>
        <end position="578"/>
    </location>
</feature>
<organism evidence="2 3">
    <name type="scientific">Trametes cubensis</name>
    <dbReference type="NCBI Taxonomy" id="1111947"/>
    <lineage>
        <taxon>Eukaryota</taxon>
        <taxon>Fungi</taxon>
        <taxon>Dikarya</taxon>
        <taxon>Basidiomycota</taxon>
        <taxon>Agaricomycotina</taxon>
        <taxon>Agaricomycetes</taxon>
        <taxon>Polyporales</taxon>
        <taxon>Polyporaceae</taxon>
        <taxon>Trametes</taxon>
    </lineage>
</organism>
<evidence type="ECO:0000313" key="3">
    <source>
        <dbReference type="Proteomes" id="UP001215151"/>
    </source>
</evidence>
<dbReference type="Proteomes" id="UP001215151">
    <property type="component" value="Unassembled WGS sequence"/>
</dbReference>
<sequence length="578" mass="61597">MPSSSGPYGRFLPPLHKMLQKLPPQPGCDFGTYKAELAQPLVRGVPAKAPPKHQQTTTEQCAPVRVPPAAPVKDESTQSQRMPMVKNFSHPHQPCLPTLVSKVATAAPLPWVRQQEGRFATQAASAPSPVLSPISPELRALPTHAVRVDHRPSTLPDPTYRRIRPEVLCKSQRLLGIAPDDLASSDMWLLEQARLLFPPALPPRAIPSLSSVTRPSFATSYASDGRPLACLPIPLVSGPQASSKPVSVLAPAHPSLVARQERTRHRNYNGPINRQSRPLDSVLARRHGALEDSTPCLSREARHRPSHPVRCASKYPPGNGTCTTPGPVYTSPGAAVYARQTSARVPWYSFPDVNDDARTPSWASLSPCSADTPLQVSAFLGPAATPPSGSSPRHFQQWPYDDAGRYAPVASPYFTGSSVSSVLSSPASFQSDLECGGFEMTTARLEVGVAVPQGATTMSPSVPSPYSQDSTALSPFNGVSFEHGLGNEDISDADAPIDNSVVISPAPQLHSPLNSCGVQNLGGNLEPEQLGALQQRWIPSEDAPQPEAKVQSENSDGGSQCISSYSSLSGALGPTWSS</sequence>
<dbReference type="AlphaFoldDB" id="A0AAD7TPC2"/>
<dbReference type="EMBL" id="JAPEVG010000222">
    <property type="protein sequence ID" value="KAJ8473455.1"/>
    <property type="molecule type" value="Genomic_DNA"/>
</dbReference>
<name>A0AAD7TPC2_9APHY</name>
<proteinExistence type="predicted"/>
<accession>A0AAD7TPC2</accession>
<feature type="region of interest" description="Disordered" evidence="1">
    <location>
        <begin position="46"/>
        <end position="78"/>
    </location>
</feature>
<protein>
    <submittedName>
        <fullName evidence="2">Uncharacterized protein</fullName>
    </submittedName>
</protein>
<feature type="compositionally biased region" description="Polar residues" evidence="1">
    <location>
        <begin position="551"/>
        <end position="578"/>
    </location>
</feature>
<evidence type="ECO:0000313" key="2">
    <source>
        <dbReference type="EMBL" id="KAJ8473455.1"/>
    </source>
</evidence>
<gene>
    <name evidence="2" type="ORF">ONZ51_g7858</name>
</gene>
<evidence type="ECO:0000256" key="1">
    <source>
        <dbReference type="SAM" id="MobiDB-lite"/>
    </source>
</evidence>
<comment type="caution">
    <text evidence="2">The sequence shown here is derived from an EMBL/GenBank/DDBJ whole genome shotgun (WGS) entry which is preliminary data.</text>
</comment>
<keyword evidence="3" id="KW-1185">Reference proteome</keyword>